<sequence length="153" mass="16691">MSEEDLSPGVLDSSPIERGERSREPEGLATQKNVHNHTTVMMRGGKGTTRNGISYRHPGDHIAVERERDGARSPLGVPVKPFVLLRYAAVLVAFVAVVALWALIEESMDWMAGDSFMSKVFVYVGTMTSCVVFLGLYSLVDKEHDPLGAMLGA</sequence>
<protein>
    <submittedName>
        <fullName evidence="3">Uncharacterized protein</fullName>
    </submittedName>
</protein>
<evidence type="ECO:0000313" key="3">
    <source>
        <dbReference type="EMBL" id="CEM42722.1"/>
    </source>
</evidence>
<keyword evidence="2" id="KW-0812">Transmembrane</keyword>
<feature type="transmembrane region" description="Helical" evidence="2">
    <location>
        <begin position="84"/>
        <end position="104"/>
    </location>
</feature>
<reference evidence="3" key="1">
    <citation type="submission" date="2014-11" db="EMBL/GenBank/DDBJ databases">
        <authorList>
            <person name="Otto D Thomas"/>
            <person name="Naeem Raeece"/>
        </authorList>
    </citation>
    <scope>NUCLEOTIDE SEQUENCE</scope>
</reference>
<dbReference type="AlphaFoldDB" id="A0A0G4HFA0"/>
<keyword evidence="2" id="KW-1133">Transmembrane helix</keyword>
<evidence type="ECO:0000256" key="2">
    <source>
        <dbReference type="SAM" id="Phobius"/>
    </source>
</evidence>
<evidence type="ECO:0000256" key="1">
    <source>
        <dbReference type="SAM" id="MobiDB-lite"/>
    </source>
</evidence>
<name>A0A0G4HFA0_9ALVE</name>
<dbReference type="EMBL" id="CDMZ01002518">
    <property type="protein sequence ID" value="CEM42722.1"/>
    <property type="molecule type" value="Genomic_DNA"/>
</dbReference>
<dbReference type="VEuPathDB" id="CryptoDB:Cvel_26977"/>
<gene>
    <name evidence="3" type="ORF">Cvel_26977</name>
</gene>
<organism evidence="3">
    <name type="scientific">Chromera velia CCMP2878</name>
    <dbReference type="NCBI Taxonomy" id="1169474"/>
    <lineage>
        <taxon>Eukaryota</taxon>
        <taxon>Sar</taxon>
        <taxon>Alveolata</taxon>
        <taxon>Colpodellida</taxon>
        <taxon>Chromeraceae</taxon>
        <taxon>Chromera</taxon>
    </lineage>
</organism>
<keyword evidence="2" id="KW-0472">Membrane</keyword>
<feature type="region of interest" description="Disordered" evidence="1">
    <location>
        <begin position="1"/>
        <end position="36"/>
    </location>
</feature>
<feature type="compositionally biased region" description="Basic and acidic residues" evidence="1">
    <location>
        <begin position="15"/>
        <end position="26"/>
    </location>
</feature>
<feature type="transmembrane region" description="Helical" evidence="2">
    <location>
        <begin position="116"/>
        <end position="140"/>
    </location>
</feature>
<proteinExistence type="predicted"/>
<accession>A0A0G4HFA0</accession>